<dbReference type="Proteomes" id="UP001596957">
    <property type="component" value="Unassembled WGS sequence"/>
</dbReference>
<comment type="caution">
    <text evidence="2">The sequence shown here is derived from an EMBL/GenBank/DDBJ whole genome shotgun (WGS) entry which is preliminary data.</text>
</comment>
<organism evidence="2 3">
    <name type="scientific">Streptomyces lutosisoli</name>
    <dbReference type="NCBI Taxonomy" id="2665721"/>
    <lineage>
        <taxon>Bacteria</taxon>
        <taxon>Bacillati</taxon>
        <taxon>Actinomycetota</taxon>
        <taxon>Actinomycetes</taxon>
        <taxon>Kitasatosporales</taxon>
        <taxon>Streptomycetaceae</taxon>
        <taxon>Streptomyces</taxon>
    </lineage>
</organism>
<evidence type="ECO:0000259" key="1">
    <source>
        <dbReference type="PROSITE" id="PS51459"/>
    </source>
</evidence>
<dbReference type="SUPFAM" id="SSF140931">
    <property type="entry name" value="Fic-like"/>
    <property type="match status" value="1"/>
</dbReference>
<dbReference type="PROSITE" id="PS51459">
    <property type="entry name" value="FIDO"/>
    <property type="match status" value="1"/>
</dbReference>
<evidence type="ECO:0000313" key="2">
    <source>
        <dbReference type="EMBL" id="MFD0284563.1"/>
    </source>
</evidence>
<evidence type="ECO:0000313" key="3">
    <source>
        <dbReference type="Proteomes" id="UP001596957"/>
    </source>
</evidence>
<dbReference type="InterPro" id="IPR003812">
    <property type="entry name" value="Fido"/>
</dbReference>
<keyword evidence="3" id="KW-1185">Reference proteome</keyword>
<dbReference type="EMBL" id="JBHTEC010000001">
    <property type="protein sequence ID" value="MFD0284563.1"/>
    <property type="molecule type" value="Genomic_DNA"/>
</dbReference>
<dbReference type="RefSeq" id="WP_381260776.1">
    <property type="nucleotide sequence ID" value="NZ_JBHTBI010000045.1"/>
</dbReference>
<gene>
    <name evidence="2" type="ORF">ACFQZP_23385</name>
</gene>
<protein>
    <submittedName>
        <fullName evidence="2">Fic family protein</fullName>
    </submittedName>
</protein>
<sequence>MTTDVVDSLAVWCEVREQVDWASAAVRCETPVPVRATVDGLATWFDETVRARDAARADRLLAAMARSRADAARKRPLTVDLLASWQRLVLGVPDVPFRQGDAFAKGGRERYALTPHTRQDFSACLRQSADPEIPPAARAARAYLDVAFFHPFPDGNARLALLTLAYVLDLEGVRLDQVGPLQTTRYADDPGGAADLAVLVTVLIRATYRRGARARANS</sequence>
<dbReference type="InterPro" id="IPR036597">
    <property type="entry name" value="Fido-like_dom_sf"/>
</dbReference>
<dbReference type="Pfam" id="PF02661">
    <property type="entry name" value="Fic"/>
    <property type="match status" value="1"/>
</dbReference>
<feature type="domain" description="Fido" evidence="1">
    <location>
        <begin position="77"/>
        <end position="205"/>
    </location>
</feature>
<proteinExistence type="predicted"/>
<reference evidence="3" key="1">
    <citation type="journal article" date="2019" name="Int. J. Syst. Evol. Microbiol.">
        <title>The Global Catalogue of Microorganisms (GCM) 10K type strain sequencing project: providing services to taxonomists for standard genome sequencing and annotation.</title>
        <authorList>
            <consortium name="The Broad Institute Genomics Platform"/>
            <consortium name="The Broad Institute Genome Sequencing Center for Infectious Disease"/>
            <person name="Wu L."/>
            <person name="Ma J."/>
        </authorList>
    </citation>
    <scope>NUCLEOTIDE SEQUENCE [LARGE SCALE GENOMIC DNA]</scope>
    <source>
        <strain evidence="3">CGMCC 4.7198</strain>
    </source>
</reference>
<name>A0ABW2VJ65_9ACTN</name>
<accession>A0ABW2VJ65</accession>
<dbReference type="Gene3D" id="1.10.3290.10">
    <property type="entry name" value="Fido-like domain"/>
    <property type="match status" value="1"/>
</dbReference>